<gene>
    <name evidence="2" type="ORF">HAX54_021906</name>
</gene>
<feature type="non-terminal residue" evidence="2">
    <location>
        <position position="95"/>
    </location>
</feature>
<dbReference type="Proteomes" id="UP000823775">
    <property type="component" value="Unassembled WGS sequence"/>
</dbReference>
<keyword evidence="3" id="KW-1185">Reference proteome</keyword>
<feature type="compositionally biased region" description="Polar residues" evidence="1">
    <location>
        <begin position="46"/>
        <end position="56"/>
    </location>
</feature>
<organism evidence="2 3">
    <name type="scientific">Datura stramonium</name>
    <name type="common">Jimsonweed</name>
    <name type="synonym">Common thornapple</name>
    <dbReference type="NCBI Taxonomy" id="4076"/>
    <lineage>
        <taxon>Eukaryota</taxon>
        <taxon>Viridiplantae</taxon>
        <taxon>Streptophyta</taxon>
        <taxon>Embryophyta</taxon>
        <taxon>Tracheophyta</taxon>
        <taxon>Spermatophyta</taxon>
        <taxon>Magnoliopsida</taxon>
        <taxon>eudicotyledons</taxon>
        <taxon>Gunneridae</taxon>
        <taxon>Pentapetalae</taxon>
        <taxon>asterids</taxon>
        <taxon>lamiids</taxon>
        <taxon>Solanales</taxon>
        <taxon>Solanaceae</taxon>
        <taxon>Solanoideae</taxon>
        <taxon>Datureae</taxon>
        <taxon>Datura</taxon>
    </lineage>
</organism>
<proteinExistence type="predicted"/>
<comment type="caution">
    <text evidence="2">The sequence shown here is derived from an EMBL/GenBank/DDBJ whole genome shotgun (WGS) entry which is preliminary data.</text>
</comment>
<name>A0ABS8S3N4_DATST</name>
<evidence type="ECO:0000313" key="3">
    <source>
        <dbReference type="Proteomes" id="UP000823775"/>
    </source>
</evidence>
<feature type="region of interest" description="Disordered" evidence="1">
    <location>
        <begin position="1"/>
        <end position="95"/>
    </location>
</feature>
<accession>A0ABS8S3N4</accession>
<sequence length="95" mass="10096">MLHFYGKATVSRDLASPDSDDPHGLPTTGLGNVTSFHQAPVEFTPGTPTGDCSQGQVRPIHEISEATVGGMDFRPEFLNYGEARQPKSPGSGNPQ</sequence>
<evidence type="ECO:0000313" key="2">
    <source>
        <dbReference type="EMBL" id="MCD7453715.1"/>
    </source>
</evidence>
<protein>
    <submittedName>
        <fullName evidence="2">Uncharacterized protein</fullName>
    </submittedName>
</protein>
<reference evidence="2 3" key="1">
    <citation type="journal article" date="2021" name="BMC Genomics">
        <title>Datura genome reveals duplications of psychoactive alkaloid biosynthetic genes and high mutation rate following tissue culture.</title>
        <authorList>
            <person name="Rajewski A."/>
            <person name="Carter-House D."/>
            <person name="Stajich J."/>
            <person name="Litt A."/>
        </authorList>
    </citation>
    <scope>NUCLEOTIDE SEQUENCE [LARGE SCALE GENOMIC DNA]</scope>
    <source>
        <strain evidence="2">AR-01</strain>
    </source>
</reference>
<evidence type="ECO:0000256" key="1">
    <source>
        <dbReference type="SAM" id="MobiDB-lite"/>
    </source>
</evidence>
<dbReference type="EMBL" id="JACEIK010000263">
    <property type="protein sequence ID" value="MCD7453715.1"/>
    <property type="molecule type" value="Genomic_DNA"/>
</dbReference>